<dbReference type="SUPFAM" id="SSF52777">
    <property type="entry name" value="CoA-dependent acyltransferases"/>
    <property type="match status" value="1"/>
</dbReference>
<dbReference type="Gene3D" id="3.30.559.10">
    <property type="entry name" value="Chloramphenicol acetyltransferase-like domain"/>
    <property type="match status" value="1"/>
</dbReference>
<dbReference type="FunFam" id="3.40.50.980:FF:000001">
    <property type="entry name" value="Non-ribosomal peptide synthetase"/>
    <property type="match status" value="1"/>
</dbReference>
<dbReference type="GO" id="GO:0005829">
    <property type="term" value="C:cytosol"/>
    <property type="evidence" value="ECO:0007669"/>
    <property type="project" value="TreeGrafter"/>
</dbReference>
<reference evidence="3 4" key="1">
    <citation type="journal article" date="2011" name="Stand. Genomic Sci.">
        <title>Complete genome sequence of the filamentous gliding predatory bacterium Herpetosiphon aurantiacus type strain (114-95(T)).</title>
        <authorList>
            <person name="Kiss H."/>
            <person name="Nett M."/>
            <person name="Domin N."/>
            <person name="Martin K."/>
            <person name="Maresca J.A."/>
            <person name="Copeland A."/>
            <person name="Lapidus A."/>
            <person name="Lucas S."/>
            <person name="Berry K.W."/>
            <person name="Glavina Del Rio T."/>
            <person name="Dalin E."/>
            <person name="Tice H."/>
            <person name="Pitluck S."/>
            <person name="Richardson P."/>
            <person name="Bruce D."/>
            <person name="Goodwin L."/>
            <person name="Han C."/>
            <person name="Detter J.C."/>
            <person name="Schmutz J."/>
            <person name="Brettin T."/>
            <person name="Land M."/>
            <person name="Hauser L."/>
            <person name="Kyrpides N.C."/>
            <person name="Ivanova N."/>
            <person name="Goker M."/>
            <person name="Woyke T."/>
            <person name="Klenk H.P."/>
            <person name="Bryant D.A."/>
        </authorList>
    </citation>
    <scope>NUCLEOTIDE SEQUENCE [LARGE SCALE GENOMIC DNA]</scope>
    <source>
        <strain evidence="4">ATCC 23779 / DSM 785 / 114-95</strain>
    </source>
</reference>
<keyword evidence="3" id="KW-0436">Ligase</keyword>
<evidence type="ECO:0000259" key="2">
    <source>
        <dbReference type="Pfam" id="PF00668"/>
    </source>
</evidence>
<dbReference type="GO" id="GO:0016874">
    <property type="term" value="F:ligase activity"/>
    <property type="evidence" value="ECO:0007669"/>
    <property type="project" value="UniProtKB-KW"/>
</dbReference>
<feature type="domain" description="Condensation" evidence="2">
    <location>
        <begin position="1"/>
        <end position="194"/>
    </location>
</feature>
<dbReference type="Proteomes" id="UP000000787">
    <property type="component" value="Chromosome"/>
</dbReference>
<dbReference type="SUPFAM" id="SSF56801">
    <property type="entry name" value="Acetyl-CoA synthetase-like"/>
    <property type="match status" value="1"/>
</dbReference>
<sequence length="518" mass="56688">MILATTIKLLLYRYSNQTDMLIGTPVAGRLTTALESIVGFLANTLVLRTSLAGQPSFRVLLQRVREVALAAYAHQALPFERLLQQLGPNRSQSHLPVFQVLVTIQNSPEATLQLVDTKIVPIEFERGTAKFDLSFVFTETMNGLAGGIEYNTDLFDAATIERMIGHLNSLLLAGLSAPDLSIARLPLLTTAEYARYIAQSRGIASNFPSESCVLTLFEQQVARTPHALAVVQGHASLTYQALDHQANQLAYYLAALGVKPGTGVGLCIERTLMMVVGMMGILRLGAIYVPIDPSYPPERQAYMVANAGLVALVTQDQLASALQAQQPKLAIVALDTDWTAIACAPRVKLPLITADMVLYSIYTSGSTGVPKGTEVTHRNFVNLLNWYITEFNLGSDDRFLLVTSLSFDLTQKNVFAPLISGGTLYLYDAPQYDPHTITSLIDQHAITVINCTPSAFYPLVETTPDQAIVQLKSLRWLFLGGEPINLSRFHGWMQSSHYQATIINTYGPTECTDIAASY</sequence>
<dbReference type="EMBL" id="CP000875">
    <property type="protein sequence ID" value="ABX04215.1"/>
    <property type="molecule type" value="Genomic_DNA"/>
</dbReference>
<dbReference type="HOGENOM" id="CLU_000022_2_9_0"/>
<dbReference type="InterPro" id="IPR000873">
    <property type="entry name" value="AMP-dep_synth/lig_dom"/>
</dbReference>
<dbReference type="GO" id="GO:0043041">
    <property type="term" value="P:amino acid activation for nonribosomal peptide biosynthetic process"/>
    <property type="evidence" value="ECO:0007669"/>
    <property type="project" value="TreeGrafter"/>
</dbReference>
<dbReference type="STRING" id="316274.Haur_1572"/>
<gene>
    <name evidence="3" type="ordered locus">Haur_1572</name>
</gene>
<name>A9B4Q0_HERA2</name>
<proteinExistence type="predicted"/>
<dbReference type="PANTHER" id="PTHR45527">
    <property type="entry name" value="NONRIBOSOMAL PEPTIDE SYNTHETASE"/>
    <property type="match status" value="1"/>
</dbReference>
<dbReference type="BioCyc" id="HAUR316274:GHYA-1596-MONOMER"/>
<evidence type="ECO:0000313" key="4">
    <source>
        <dbReference type="Proteomes" id="UP000000787"/>
    </source>
</evidence>
<keyword evidence="4" id="KW-1185">Reference proteome</keyword>
<dbReference type="InterPro" id="IPR001242">
    <property type="entry name" value="Condensation_dom"/>
</dbReference>
<evidence type="ECO:0000313" key="3">
    <source>
        <dbReference type="EMBL" id="ABX04215.1"/>
    </source>
</evidence>
<dbReference type="InterPro" id="IPR023213">
    <property type="entry name" value="CAT-like_dom_sf"/>
</dbReference>
<dbReference type="Pfam" id="PF00501">
    <property type="entry name" value="AMP-binding"/>
    <property type="match status" value="1"/>
</dbReference>
<accession>A9B4Q0</accession>
<dbReference type="eggNOG" id="COG1020">
    <property type="taxonomic scope" value="Bacteria"/>
</dbReference>
<evidence type="ECO:0000259" key="1">
    <source>
        <dbReference type="Pfam" id="PF00501"/>
    </source>
</evidence>
<organism evidence="3 4">
    <name type="scientific">Herpetosiphon aurantiacus (strain ATCC 23779 / DSM 785 / 114-95)</name>
    <dbReference type="NCBI Taxonomy" id="316274"/>
    <lineage>
        <taxon>Bacteria</taxon>
        <taxon>Bacillati</taxon>
        <taxon>Chloroflexota</taxon>
        <taxon>Chloroflexia</taxon>
        <taxon>Herpetosiphonales</taxon>
        <taxon>Herpetosiphonaceae</taxon>
        <taxon>Herpetosiphon</taxon>
    </lineage>
</organism>
<dbReference type="InParanoid" id="A9B4Q0"/>
<dbReference type="Gene3D" id="3.30.559.30">
    <property type="entry name" value="Nonribosomal peptide synthetase, condensation domain"/>
    <property type="match status" value="1"/>
</dbReference>
<feature type="domain" description="AMP-dependent synthetase/ligase" evidence="1">
    <location>
        <begin position="217"/>
        <end position="514"/>
    </location>
</feature>
<dbReference type="Pfam" id="PF00668">
    <property type="entry name" value="Condensation"/>
    <property type="match status" value="1"/>
</dbReference>
<dbReference type="AlphaFoldDB" id="A9B4Q0"/>
<dbReference type="KEGG" id="hau:Haur_1572"/>
<dbReference type="GO" id="GO:0031177">
    <property type="term" value="F:phosphopantetheine binding"/>
    <property type="evidence" value="ECO:0007669"/>
    <property type="project" value="TreeGrafter"/>
</dbReference>
<dbReference type="Gene3D" id="3.40.50.980">
    <property type="match status" value="2"/>
</dbReference>
<dbReference type="PANTHER" id="PTHR45527:SF1">
    <property type="entry name" value="FATTY ACID SYNTHASE"/>
    <property type="match status" value="1"/>
</dbReference>
<protein>
    <submittedName>
        <fullName evidence="3">AMP-dependent synthetase and ligase</fullName>
    </submittedName>
</protein>
<dbReference type="GO" id="GO:0008610">
    <property type="term" value="P:lipid biosynthetic process"/>
    <property type="evidence" value="ECO:0007669"/>
    <property type="project" value="UniProtKB-ARBA"/>
</dbReference>
<dbReference type="GO" id="GO:0044550">
    <property type="term" value="P:secondary metabolite biosynthetic process"/>
    <property type="evidence" value="ECO:0007669"/>
    <property type="project" value="TreeGrafter"/>
</dbReference>